<comment type="similarity">
    <text evidence="2">Belongs to the peptidase S54 family.</text>
</comment>
<dbReference type="InterPro" id="IPR050925">
    <property type="entry name" value="Rhomboid_protease_S54"/>
</dbReference>
<keyword evidence="4 6" id="KW-1133">Transmembrane helix</keyword>
<evidence type="ECO:0000313" key="8">
    <source>
        <dbReference type="EMBL" id="KAL3527063.1"/>
    </source>
</evidence>
<dbReference type="Gene3D" id="1.20.1540.10">
    <property type="entry name" value="Rhomboid-like"/>
    <property type="match status" value="1"/>
</dbReference>
<dbReference type="PANTHER" id="PTHR43731">
    <property type="entry name" value="RHOMBOID PROTEASE"/>
    <property type="match status" value="1"/>
</dbReference>
<dbReference type="AlphaFoldDB" id="A0ABD3A7A1"/>
<evidence type="ECO:0000256" key="4">
    <source>
        <dbReference type="ARBA" id="ARBA00022989"/>
    </source>
</evidence>
<dbReference type="GO" id="GO:0016020">
    <property type="term" value="C:membrane"/>
    <property type="evidence" value="ECO:0007669"/>
    <property type="project" value="UniProtKB-SubCell"/>
</dbReference>
<comment type="subcellular location">
    <subcellularLocation>
        <location evidence="1">Membrane</location>
        <topology evidence="1">Multi-pass membrane protein</topology>
    </subcellularLocation>
</comment>
<dbReference type="Pfam" id="PF01694">
    <property type="entry name" value="Rhomboid"/>
    <property type="match status" value="1"/>
</dbReference>
<evidence type="ECO:0000256" key="6">
    <source>
        <dbReference type="SAM" id="Phobius"/>
    </source>
</evidence>
<protein>
    <recommendedName>
        <fullName evidence="7">Peptidase S54 rhomboid domain-containing protein</fullName>
    </recommendedName>
</protein>
<organism evidence="8 9">
    <name type="scientific">Cinchona calisaya</name>
    <dbReference type="NCBI Taxonomy" id="153742"/>
    <lineage>
        <taxon>Eukaryota</taxon>
        <taxon>Viridiplantae</taxon>
        <taxon>Streptophyta</taxon>
        <taxon>Embryophyta</taxon>
        <taxon>Tracheophyta</taxon>
        <taxon>Spermatophyta</taxon>
        <taxon>Magnoliopsida</taxon>
        <taxon>eudicotyledons</taxon>
        <taxon>Gunneridae</taxon>
        <taxon>Pentapetalae</taxon>
        <taxon>asterids</taxon>
        <taxon>lamiids</taxon>
        <taxon>Gentianales</taxon>
        <taxon>Rubiaceae</taxon>
        <taxon>Cinchonoideae</taxon>
        <taxon>Cinchoneae</taxon>
        <taxon>Cinchona</taxon>
    </lineage>
</organism>
<evidence type="ECO:0000313" key="9">
    <source>
        <dbReference type="Proteomes" id="UP001630127"/>
    </source>
</evidence>
<feature type="transmembrane region" description="Helical" evidence="6">
    <location>
        <begin position="199"/>
        <end position="217"/>
    </location>
</feature>
<dbReference type="InterPro" id="IPR035952">
    <property type="entry name" value="Rhomboid-like_sf"/>
</dbReference>
<feature type="transmembrane region" description="Helical" evidence="6">
    <location>
        <begin position="411"/>
        <end position="431"/>
    </location>
</feature>
<evidence type="ECO:0000256" key="1">
    <source>
        <dbReference type="ARBA" id="ARBA00004141"/>
    </source>
</evidence>
<proteinExistence type="inferred from homology"/>
<feature type="transmembrane region" description="Helical" evidence="6">
    <location>
        <begin position="307"/>
        <end position="327"/>
    </location>
</feature>
<evidence type="ECO:0000256" key="5">
    <source>
        <dbReference type="ARBA" id="ARBA00023136"/>
    </source>
</evidence>
<dbReference type="PANTHER" id="PTHR43731:SF30">
    <property type="entry name" value="RHOMBOID-LIKE PROTEIN 9, CHLOROPLASTIC"/>
    <property type="match status" value="1"/>
</dbReference>
<evidence type="ECO:0000256" key="2">
    <source>
        <dbReference type="ARBA" id="ARBA00009045"/>
    </source>
</evidence>
<keyword evidence="3 6" id="KW-0812">Transmembrane</keyword>
<feature type="transmembrane region" description="Helical" evidence="6">
    <location>
        <begin position="255"/>
        <end position="274"/>
    </location>
</feature>
<keyword evidence="5 6" id="KW-0472">Membrane</keyword>
<dbReference type="SUPFAM" id="SSF144091">
    <property type="entry name" value="Rhomboid-like"/>
    <property type="match status" value="1"/>
</dbReference>
<name>A0ABD3A7A1_9GENT</name>
<evidence type="ECO:0000256" key="3">
    <source>
        <dbReference type="ARBA" id="ARBA00022692"/>
    </source>
</evidence>
<sequence length="447" mass="49862">MSSPYTSTVTLWRSSVIYKENMMEGGAVLPGKLDIKWAIPKKNMFRRLFFHGEHKGKGHLASGICSTTSQSGMCCRVFKSLSASENQLRSLDSYFQKLNNDGTQPSSSSFWKTVELFDASDEFTAEKGLASVEDYLEKLNEDANTKKYMPSSSRGETCEPATSSYAKRDFESVEVQKLRTHMQFTDVAPKISNDDPSNFYLIGILASINIAVLLFEIASPIRNSEWQLFSLPLAYGAKINHLILIGEWWRLVTPMFLHSGVFHFALSCWMLLTFGPQVCRAYGTFTFFLIYVLGGLSGNLISFLHTPNPTVCGTGPVFAIIGAWLVYQIQDRDLVRDDATENMLWKAIIATCLSCTLSNFGPVDDWTHIGAAFTGLVYGFFTCPTVQMDDKSSETGREEGIRLVTRHADSCKSFVCFCIFILIWSSLLFVIEPPLNTLAGDDFGIGL</sequence>
<accession>A0ABD3A7A1</accession>
<dbReference type="InterPro" id="IPR022764">
    <property type="entry name" value="Peptidase_S54_rhomboid_dom"/>
</dbReference>
<dbReference type="FunFam" id="1.20.1540.10:FF:000017">
    <property type="entry name" value="RHOMBOID-like protein 9, chloroplastic"/>
    <property type="match status" value="1"/>
</dbReference>
<feature type="transmembrane region" description="Helical" evidence="6">
    <location>
        <begin position="281"/>
        <end position="301"/>
    </location>
</feature>
<feature type="domain" description="Peptidase S54 rhomboid" evidence="7">
    <location>
        <begin position="246"/>
        <end position="384"/>
    </location>
</feature>
<keyword evidence="9" id="KW-1185">Reference proteome</keyword>
<dbReference type="Proteomes" id="UP001630127">
    <property type="component" value="Unassembled WGS sequence"/>
</dbReference>
<comment type="caution">
    <text evidence="8">The sequence shown here is derived from an EMBL/GenBank/DDBJ whole genome shotgun (WGS) entry which is preliminary data.</text>
</comment>
<evidence type="ECO:0000259" key="7">
    <source>
        <dbReference type="Pfam" id="PF01694"/>
    </source>
</evidence>
<reference evidence="8 9" key="1">
    <citation type="submission" date="2024-11" db="EMBL/GenBank/DDBJ databases">
        <title>A near-complete genome assembly of Cinchona calisaya.</title>
        <authorList>
            <person name="Lian D.C."/>
            <person name="Zhao X.W."/>
            <person name="Wei L."/>
        </authorList>
    </citation>
    <scope>NUCLEOTIDE SEQUENCE [LARGE SCALE GENOMIC DNA]</scope>
    <source>
        <tissue evidence="8">Nenye</tissue>
    </source>
</reference>
<gene>
    <name evidence="8" type="ORF">ACH5RR_011719</name>
</gene>
<dbReference type="EMBL" id="JBJUIK010000005">
    <property type="protein sequence ID" value="KAL3527063.1"/>
    <property type="molecule type" value="Genomic_DNA"/>
</dbReference>